<dbReference type="RefSeq" id="WP_188533557.1">
    <property type="nucleotide sequence ID" value="NZ_BMGR01000022.1"/>
</dbReference>
<sequence length="1228" mass="143217">MGEVLSSVASGFLINWITNLAWDKKLKRDDRKTIEAIGLRISDFNKRFDNTELDTFAFQKFIERSEIVSLIYSRVFETHKVNLEPIDQFAIKMAQEAIENVNQHYQRIKRNKIQNEGIFYEYFTELVDLLVHIRGNLLSLESSVQTSIIVDEIQESREMLKEVMIEQVEKLREDNIFADEKIQQIKSMIDLCQLDEADKELSSVLESQHLLSKLQREEVYYQKARIFIVTHSYEKLSSIKEKIARINGDSKFLTEIDYHIACNSQEKNLFNEVLSRFRDFRYSREQLLLKEAYFEIAAGNFDKADELLSADGHLKIELLEHHIAYFYFGHVLLRNNDFQGAFNAFSKSWDMYKNIFYKYNALVAMYYMTMSDKENQLIRTKEFIGDTERLVSELLGVSYITDFFKEQNQVGFWEVVTELSLLVDPKTALSNIENIKDSLRQNKGIQSLFARVYYCNDMYEPAKAILLELWNLNTLNTVQLFHIFDIEKDWKSIIQRTDVTASENYTAHPTIEVLILKAKYKTCGYTSVQEEIITLAEKFSDAVFLLKELVHIMLENNDSEKFEALMEIIRRSKSSLDDADLNYLAEVLLDFHKGEEVRELLSNRIGYHEGLLSKYFASFGHFEEFSHETSSAYEQIKDLYNKSVRFRTLLKYKIDIEMLIPNWRKAIQTLEEYKMTFGLDDYSAYNTVISKMQRQDYDGIEDEIGYLLNTSNASFHFLVSSLRARQEKWGEAQTIALETLYKSFERINKETLAGYISLHFSNIDKEKPDVNFDHAVINSVVFLKKDNNIRKIAIHQNKQLLKESGEIKFECENYFHDDPVSLLLLSEGKLTEEVELLDGKYEVVEVLSIYVYFFRYCLEKLQGEYPEHDYFITHSGSTPEELIDQMKKTMGVINEGKHKQLEMYNFGVEIGMPISYLSGTSIESYAEMIISILNHKDQHLYAGEVSLHNDAEYIFSFSSLILLAYLGLLNKLEAVSGKCYLSPEVIKSIEIGMKESQKHTKISTGVIVLDDENQLTGYSYTDEDKKARRRLWTSLRLAVSKLTVEAVTIDDVNLYDPISKFSLDVDIETIELSKKTNRILVCDDLFIRKIQHTVTNSTNTTNIMGFLISESLVTYEELLDLLLRLLHLKYLYPLNSDVLLQYSVYINSLSDEDMKKSYFEKLKEIYKYILNDKSAHFYGTIHEEFVRTAISIGLNASWVYELLREPLNLKPLYKLVSESLQEMLEPEQ</sequence>
<comment type="caution">
    <text evidence="2">The sequence shown here is derived from an EMBL/GenBank/DDBJ whole genome shotgun (WGS) entry which is preliminary data.</text>
</comment>
<organism evidence="2 3">
    <name type="scientific">Paenibacillus abyssi</name>
    <dbReference type="NCBI Taxonomy" id="1340531"/>
    <lineage>
        <taxon>Bacteria</taxon>
        <taxon>Bacillati</taxon>
        <taxon>Bacillota</taxon>
        <taxon>Bacilli</taxon>
        <taxon>Bacillales</taxon>
        <taxon>Paenibacillaceae</taxon>
        <taxon>Paenibacillus</taxon>
    </lineage>
</organism>
<evidence type="ECO:0000313" key="3">
    <source>
        <dbReference type="Proteomes" id="UP000644756"/>
    </source>
</evidence>
<evidence type="ECO:0000313" key="2">
    <source>
        <dbReference type="EMBL" id="GGG25414.1"/>
    </source>
</evidence>
<reference evidence="2" key="1">
    <citation type="journal article" date="2014" name="Int. J. Syst. Evol. Microbiol.">
        <title>Complete genome sequence of Corynebacterium casei LMG S-19264T (=DSM 44701T), isolated from a smear-ripened cheese.</title>
        <authorList>
            <consortium name="US DOE Joint Genome Institute (JGI-PGF)"/>
            <person name="Walter F."/>
            <person name="Albersmeier A."/>
            <person name="Kalinowski J."/>
            <person name="Ruckert C."/>
        </authorList>
    </citation>
    <scope>NUCLEOTIDE SEQUENCE</scope>
    <source>
        <strain evidence="2">CGMCC 1.12987</strain>
    </source>
</reference>
<feature type="domain" description="PIN" evidence="1">
    <location>
        <begin position="957"/>
        <end position="1092"/>
    </location>
</feature>
<name>A0A917G7A5_9BACL</name>
<keyword evidence="3" id="KW-1185">Reference proteome</keyword>
<dbReference type="InterPro" id="IPR048987">
    <property type="entry name" value="PIN-TPR-GreABC"/>
</dbReference>
<dbReference type="EMBL" id="BMGR01000022">
    <property type="protein sequence ID" value="GGG25414.1"/>
    <property type="molecule type" value="Genomic_DNA"/>
</dbReference>
<dbReference type="Proteomes" id="UP000644756">
    <property type="component" value="Unassembled WGS sequence"/>
</dbReference>
<reference evidence="2" key="2">
    <citation type="submission" date="2020-09" db="EMBL/GenBank/DDBJ databases">
        <authorList>
            <person name="Sun Q."/>
            <person name="Zhou Y."/>
        </authorList>
    </citation>
    <scope>NUCLEOTIDE SEQUENCE</scope>
    <source>
        <strain evidence="2">CGMCC 1.12987</strain>
    </source>
</reference>
<dbReference type="AlphaFoldDB" id="A0A917G7A5"/>
<gene>
    <name evidence="2" type="ORF">GCM10010916_47320</name>
</gene>
<accession>A0A917G7A5</accession>
<evidence type="ECO:0000259" key="1">
    <source>
        <dbReference type="Pfam" id="PF20698"/>
    </source>
</evidence>
<protein>
    <recommendedName>
        <fullName evidence="1">PIN domain-containing protein</fullName>
    </recommendedName>
</protein>
<proteinExistence type="predicted"/>
<dbReference type="Pfam" id="PF20698">
    <property type="entry name" value="PIN-TPR-GreABC"/>
    <property type="match status" value="1"/>
</dbReference>